<feature type="region of interest" description="Disordered" evidence="6">
    <location>
        <begin position="45"/>
        <end position="85"/>
    </location>
</feature>
<evidence type="ECO:0000256" key="4">
    <source>
        <dbReference type="ARBA" id="ARBA00023242"/>
    </source>
</evidence>
<evidence type="ECO:0000256" key="6">
    <source>
        <dbReference type="SAM" id="MobiDB-lite"/>
    </source>
</evidence>
<dbReference type="CDD" id="cd22391">
    <property type="entry name" value="KH-I_PNO1_rpt1"/>
    <property type="match status" value="1"/>
</dbReference>
<feature type="region of interest" description="Disordered" evidence="6">
    <location>
        <begin position="97"/>
        <end position="138"/>
    </location>
</feature>
<evidence type="ECO:0000256" key="2">
    <source>
        <dbReference type="ARBA" id="ARBA00007515"/>
    </source>
</evidence>
<reference evidence="8 9" key="1">
    <citation type="submission" date="2014-11" db="EMBL/GenBank/DDBJ databases">
        <title>Genetic blueprint of the zoonotic pathogen Toxocara canis.</title>
        <authorList>
            <person name="Zhu X.-Q."/>
            <person name="Korhonen P.K."/>
            <person name="Cai H."/>
            <person name="Young N.D."/>
            <person name="Nejsum P."/>
            <person name="von Samson-Himmelstjerna G."/>
            <person name="Boag P.R."/>
            <person name="Tan P."/>
            <person name="Li Q."/>
            <person name="Min J."/>
            <person name="Yang Y."/>
            <person name="Wang X."/>
            <person name="Fang X."/>
            <person name="Hall R.S."/>
            <person name="Hofmann A."/>
            <person name="Sternberg P.W."/>
            <person name="Jex A.R."/>
            <person name="Gasser R.B."/>
        </authorList>
    </citation>
    <scope>NUCLEOTIDE SEQUENCE [LARGE SCALE GENOMIC DNA]</scope>
    <source>
        <strain evidence="8">PN_DK_2014</strain>
    </source>
</reference>
<gene>
    <name evidence="8" type="primary">pno1</name>
    <name evidence="8" type="ORF">Tcan_18671</name>
</gene>
<dbReference type="PANTHER" id="PTHR12826">
    <property type="entry name" value="RIBONUCLEASE Y"/>
    <property type="match status" value="1"/>
</dbReference>
<keyword evidence="9" id="KW-1185">Reference proteome</keyword>
<dbReference type="AlphaFoldDB" id="A0A0B2VAI5"/>
<dbReference type="InterPro" id="IPR055211">
    <property type="entry name" value="KH_PNO1_2nd"/>
</dbReference>
<dbReference type="Proteomes" id="UP000031036">
    <property type="component" value="Unassembled WGS sequence"/>
</dbReference>
<dbReference type="GO" id="GO:0003723">
    <property type="term" value="F:RNA binding"/>
    <property type="evidence" value="ECO:0007669"/>
    <property type="project" value="UniProtKB-KW"/>
</dbReference>
<dbReference type="STRING" id="6265.A0A0B2VAI5"/>
<feature type="compositionally biased region" description="Acidic residues" evidence="6">
    <location>
        <begin position="61"/>
        <end position="70"/>
    </location>
</feature>
<evidence type="ECO:0000259" key="7">
    <source>
        <dbReference type="Pfam" id="PF22891"/>
    </source>
</evidence>
<evidence type="ECO:0000313" key="8">
    <source>
        <dbReference type="EMBL" id="KHN78467.1"/>
    </source>
</evidence>
<dbReference type="SUPFAM" id="SSF54791">
    <property type="entry name" value="Eukaryotic type KH-domain (KH-domain type I)"/>
    <property type="match status" value="1"/>
</dbReference>
<comment type="similarity">
    <text evidence="2">Belongs to the PNO1 family.</text>
</comment>
<name>A0A0B2VAI5_TOXCA</name>
<comment type="caution">
    <text evidence="8">The sequence shown here is derived from an EMBL/GenBank/DDBJ whole genome shotgun (WGS) entry which is preliminary data.</text>
</comment>
<dbReference type="InterPro" id="IPR055212">
    <property type="entry name" value="KH-I_PNO1_first"/>
</dbReference>
<evidence type="ECO:0000256" key="3">
    <source>
        <dbReference type="ARBA" id="ARBA00022884"/>
    </source>
</evidence>
<keyword evidence="3" id="KW-0694">RNA-binding</keyword>
<organism evidence="8 9">
    <name type="scientific">Toxocara canis</name>
    <name type="common">Canine roundworm</name>
    <dbReference type="NCBI Taxonomy" id="6265"/>
    <lineage>
        <taxon>Eukaryota</taxon>
        <taxon>Metazoa</taxon>
        <taxon>Ecdysozoa</taxon>
        <taxon>Nematoda</taxon>
        <taxon>Chromadorea</taxon>
        <taxon>Rhabditida</taxon>
        <taxon>Spirurina</taxon>
        <taxon>Ascaridomorpha</taxon>
        <taxon>Ascaridoidea</taxon>
        <taxon>Toxocaridae</taxon>
        <taxon>Toxocara</taxon>
    </lineage>
</organism>
<dbReference type="PANTHER" id="PTHR12826:SF13">
    <property type="entry name" value="RNA-BINDING PROTEIN PNO1"/>
    <property type="match status" value="1"/>
</dbReference>
<dbReference type="OrthoDB" id="1932641at2759"/>
<dbReference type="FunFam" id="3.30.1370.10:FF:000009">
    <property type="entry name" value="RNA-binding protein PNO1"/>
    <property type="match status" value="1"/>
</dbReference>
<dbReference type="InterPro" id="IPR036612">
    <property type="entry name" value="KH_dom_type_1_sf"/>
</dbReference>
<dbReference type="GO" id="GO:0005730">
    <property type="term" value="C:nucleolus"/>
    <property type="evidence" value="ECO:0007669"/>
    <property type="project" value="UniProtKB-SubCell"/>
</dbReference>
<sequence>MYAIIHATGMTRLSFEQERMDMNSRHTMNNFVVLATRITSSNMIQVGKRKRRSEGKRNAAEDVEMADGESAEPIREKRARGTKAEVRKIAVPPHRYSPLKDNWVGKRKRRSEGKRNAAEDVEMADGESAEPIREKRARGTKAEVRKIAVPPHRYSPLKDNWVKIFTPIVKQLHLQIRFNLKSRNVEIRNSPDSDDLTNLQKAADFVRAFVLGFDVDDALALVRLDHLFLESFEINDVKPLKGDHLSRAIGRIAGKDGRTKFTIENITKTRIVLADSKIHLLGAYQNIKIARNAISSLIMGSPPSKVYGNLRNLASRASERL</sequence>
<dbReference type="Pfam" id="PF22891">
    <property type="entry name" value="KH_PNO1_2nd"/>
    <property type="match status" value="1"/>
</dbReference>
<evidence type="ECO:0000313" key="9">
    <source>
        <dbReference type="Proteomes" id="UP000031036"/>
    </source>
</evidence>
<feature type="domain" description="PNO1 second type I KH" evidence="7">
    <location>
        <begin position="231"/>
        <end position="313"/>
    </location>
</feature>
<protein>
    <recommendedName>
        <fullName evidence="5">RNA-binding protein pno-1</fullName>
    </recommendedName>
</protein>
<feature type="compositionally biased region" description="Acidic residues" evidence="6">
    <location>
        <begin position="119"/>
        <end position="128"/>
    </location>
</feature>
<evidence type="ECO:0000256" key="1">
    <source>
        <dbReference type="ARBA" id="ARBA00004604"/>
    </source>
</evidence>
<proteinExistence type="inferred from homology"/>
<accession>A0A0B2VAI5</accession>
<dbReference type="EMBL" id="JPKZ01002098">
    <property type="protein sequence ID" value="KHN78467.1"/>
    <property type="molecule type" value="Genomic_DNA"/>
</dbReference>
<dbReference type="Gene3D" id="3.30.1370.10">
    <property type="entry name" value="K Homology domain, type 1"/>
    <property type="match status" value="2"/>
</dbReference>
<dbReference type="FunFam" id="3.30.1370.10:FF:000048">
    <property type="entry name" value="RNA-binding protein PNO1 isoform X2"/>
    <property type="match status" value="1"/>
</dbReference>
<keyword evidence="4" id="KW-0539">Nucleus</keyword>
<evidence type="ECO:0000256" key="5">
    <source>
        <dbReference type="ARBA" id="ARBA00073789"/>
    </source>
</evidence>
<comment type="subcellular location">
    <subcellularLocation>
        <location evidence="1">Nucleus</location>
        <location evidence="1">Nucleolus</location>
    </subcellularLocation>
</comment>
<dbReference type="CDD" id="cd22392">
    <property type="entry name" value="KH-I_PNO1_rpt2"/>
    <property type="match status" value="1"/>
</dbReference>